<comment type="caution">
    <text evidence="2">The sequence shown here is derived from an EMBL/GenBank/DDBJ whole genome shotgun (WGS) entry which is preliminary data.</text>
</comment>
<dbReference type="EMBL" id="JAENGZ010000189">
    <property type="protein sequence ID" value="KAG6965968.1"/>
    <property type="molecule type" value="Genomic_DNA"/>
</dbReference>
<feature type="transmembrane region" description="Helical" evidence="1">
    <location>
        <begin position="80"/>
        <end position="99"/>
    </location>
</feature>
<reference evidence="2" key="1">
    <citation type="submission" date="2021-01" db="EMBL/GenBank/DDBJ databases">
        <title>Phytophthora aleatoria, a newly-described species from Pinus radiata is distinct from Phytophthora cactorum isolates based on comparative genomics.</title>
        <authorList>
            <person name="Mcdougal R."/>
            <person name="Panda P."/>
            <person name="Williams N."/>
            <person name="Studholme D.J."/>
        </authorList>
    </citation>
    <scope>NUCLEOTIDE SEQUENCE</scope>
    <source>
        <strain evidence="2">NZFS 3830</strain>
    </source>
</reference>
<feature type="transmembrane region" description="Helical" evidence="1">
    <location>
        <begin position="6"/>
        <end position="25"/>
    </location>
</feature>
<organism evidence="2 3">
    <name type="scientific">Phytophthora cactorum</name>
    <dbReference type="NCBI Taxonomy" id="29920"/>
    <lineage>
        <taxon>Eukaryota</taxon>
        <taxon>Sar</taxon>
        <taxon>Stramenopiles</taxon>
        <taxon>Oomycota</taxon>
        <taxon>Peronosporomycetes</taxon>
        <taxon>Peronosporales</taxon>
        <taxon>Peronosporaceae</taxon>
        <taxon>Phytophthora</taxon>
    </lineage>
</organism>
<keyword evidence="1" id="KW-0472">Membrane</keyword>
<dbReference type="Proteomes" id="UP000688947">
    <property type="component" value="Unassembled WGS sequence"/>
</dbReference>
<keyword evidence="1" id="KW-1133">Transmembrane helix</keyword>
<gene>
    <name evidence="2" type="ORF">JG687_00005110</name>
</gene>
<name>A0A8T1URH6_9STRA</name>
<feature type="transmembrane region" description="Helical" evidence="1">
    <location>
        <begin position="37"/>
        <end position="60"/>
    </location>
</feature>
<protein>
    <submittedName>
        <fullName evidence="2">Uncharacterized protein</fullName>
    </submittedName>
</protein>
<keyword evidence="1" id="KW-0812">Transmembrane</keyword>
<dbReference type="OrthoDB" id="10319384at2759"/>
<evidence type="ECO:0000256" key="1">
    <source>
        <dbReference type="SAM" id="Phobius"/>
    </source>
</evidence>
<evidence type="ECO:0000313" key="2">
    <source>
        <dbReference type="EMBL" id="KAG6965968.1"/>
    </source>
</evidence>
<dbReference type="VEuPathDB" id="FungiDB:PC110_g2170"/>
<accession>A0A8T1URH6</accession>
<sequence length="108" mass="11470">MVCSILCVVGIYHALIAGGGLINVLRRSLGHRLGYMIGLIMVMSFGIGTAFYLIGVSELVMVIVGLHNVKGFALPWNEDFSVVTVATASVILTVLMYGVPAASRCRAL</sequence>
<proteinExistence type="predicted"/>
<dbReference type="AlphaFoldDB" id="A0A8T1URH6"/>
<evidence type="ECO:0000313" key="3">
    <source>
        <dbReference type="Proteomes" id="UP000688947"/>
    </source>
</evidence>